<dbReference type="Gene3D" id="3.20.20.370">
    <property type="entry name" value="Glycoside hydrolase/deacetylase"/>
    <property type="match status" value="1"/>
</dbReference>
<name>A0AAU7VKW8_9FIRM</name>
<dbReference type="PANTHER" id="PTHR34216">
    <property type="match status" value="1"/>
</dbReference>
<organism evidence="5">
    <name type="scientific">Proteinivorax tanatarense</name>
    <dbReference type="NCBI Taxonomy" id="1260629"/>
    <lineage>
        <taxon>Bacteria</taxon>
        <taxon>Bacillati</taxon>
        <taxon>Bacillota</taxon>
        <taxon>Clostridia</taxon>
        <taxon>Eubacteriales</taxon>
        <taxon>Proteinivoracaceae</taxon>
        <taxon>Proteinivorax</taxon>
    </lineage>
</organism>
<sequence>MKKYVTLFILIILALIPLGCSDSETVDNKASSEIIDEDKENQQTEIKSELDYAKIQPNEAGQIMVLMYHSIAPEEGTWTRTPENFRNDLENLYHEGYRLVPLRDVILGDIDIEAGKTPVVLTFDDGTLGHFNYIKKDGELVIDPDSAVGIILEINEKYPDFGTAATFYINSNPFRQPEFAERKLRDLVNFGMDIGNHTYNHMNMSEHGSKEIQKQMAKVQELVNKSLPDYSVDTLALPFGIWPQEQYRRFAISGEYEGITYENIGVLEVGSHPSFSPFHKDFDPLSIPRVRASYEEGYGHFKFFFNNYQKDPSNRYISDGDSDYITVPEELEDKIDMDRFPDKKLRTYNLDKEQ</sequence>
<dbReference type="InterPro" id="IPR011330">
    <property type="entry name" value="Glyco_hydro/deAcase_b/a-brl"/>
</dbReference>
<dbReference type="SUPFAM" id="SSF88713">
    <property type="entry name" value="Glycoside hydrolase/deacetylase"/>
    <property type="match status" value="1"/>
</dbReference>
<gene>
    <name evidence="5" type="ORF">PRVXT_002631</name>
</gene>
<dbReference type="RefSeq" id="WP_350343334.1">
    <property type="nucleotide sequence ID" value="NZ_CP158367.1"/>
</dbReference>
<evidence type="ECO:0000256" key="3">
    <source>
        <dbReference type="SAM" id="SignalP"/>
    </source>
</evidence>
<dbReference type="GO" id="GO:0005975">
    <property type="term" value="P:carbohydrate metabolic process"/>
    <property type="evidence" value="ECO:0007669"/>
    <property type="project" value="InterPro"/>
</dbReference>
<dbReference type="GO" id="GO:0005576">
    <property type="term" value="C:extracellular region"/>
    <property type="evidence" value="ECO:0007669"/>
    <property type="project" value="UniProtKB-SubCell"/>
</dbReference>
<dbReference type="GO" id="GO:0016810">
    <property type="term" value="F:hydrolase activity, acting on carbon-nitrogen (but not peptide) bonds"/>
    <property type="evidence" value="ECO:0007669"/>
    <property type="project" value="InterPro"/>
</dbReference>
<reference evidence="5" key="1">
    <citation type="journal article" date="2013" name="Extremophiles">
        <title>Proteinivorax tanatarense gen. nov., sp. nov., an anaerobic, haloalkaliphilic, proteolytic bacterium isolated from a decaying algal bloom, and proposal of Proteinivoraceae fam. nov.</title>
        <authorList>
            <person name="Kevbrin V."/>
            <person name="Boltyanskaya Y."/>
            <person name="Zhilina T."/>
            <person name="Kolganova T."/>
            <person name="Lavrentjeva E."/>
            <person name="Kuznetsov B."/>
        </authorList>
    </citation>
    <scope>NUCLEOTIDE SEQUENCE</scope>
    <source>
        <strain evidence="5">Z-910T</strain>
    </source>
</reference>
<dbReference type="EMBL" id="CP158367">
    <property type="protein sequence ID" value="XBX74582.1"/>
    <property type="molecule type" value="Genomic_DNA"/>
</dbReference>
<protein>
    <submittedName>
        <fullName evidence="5">Polysaccharide deacetylase family protein</fullName>
    </submittedName>
</protein>
<keyword evidence="2 3" id="KW-0732">Signal</keyword>
<evidence type="ECO:0000256" key="2">
    <source>
        <dbReference type="ARBA" id="ARBA00022729"/>
    </source>
</evidence>
<evidence type="ECO:0000259" key="4">
    <source>
        <dbReference type="Pfam" id="PF01522"/>
    </source>
</evidence>
<evidence type="ECO:0000313" key="5">
    <source>
        <dbReference type="EMBL" id="XBX74582.1"/>
    </source>
</evidence>
<feature type="domain" description="NodB homology" evidence="4">
    <location>
        <begin position="114"/>
        <end position="244"/>
    </location>
</feature>
<feature type="signal peptide" evidence="3">
    <location>
        <begin position="1"/>
        <end position="22"/>
    </location>
</feature>
<dbReference type="PANTHER" id="PTHR34216:SF3">
    <property type="entry name" value="POLY-BETA-1,6-N-ACETYL-D-GLUCOSAMINE N-DEACETYLASE"/>
    <property type="match status" value="1"/>
</dbReference>
<accession>A0AAU7VKW8</accession>
<evidence type="ECO:0000256" key="1">
    <source>
        <dbReference type="ARBA" id="ARBA00004613"/>
    </source>
</evidence>
<proteinExistence type="predicted"/>
<reference evidence="5" key="2">
    <citation type="submission" date="2024-06" db="EMBL/GenBank/DDBJ databases">
        <authorList>
            <person name="Petrova K.O."/>
            <person name="Toshchakov S.V."/>
            <person name="Boltjanskaja Y.V."/>
            <person name="Kevbrin V."/>
        </authorList>
    </citation>
    <scope>NUCLEOTIDE SEQUENCE</scope>
    <source>
        <strain evidence="5">Z-910T</strain>
    </source>
</reference>
<dbReference type="InterPro" id="IPR002509">
    <property type="entry name" value="NODB_dom"/>
</dbReference>
<comment type="subcellular location">
    <subcellularLocation>
        <location evidence="1">Secreted</location>
    </subcellularLocation>
</comment>
<dbReference type="InterPro" id="IPR051398">
    <property type="entry name" value="Polysacch_Deacetylase"/>
</dbReference>
<dbReference type="AlphaFoldDB" id="A0AAU7VKW8"/>
<dbReference type="Pfam" id="PF01522">
    <property type="entry name" value="Polysacc_deac_1"/>
    <property type="match status" value="1"/>
</dbReference>
<feature type="chain" id="PRO_5043526472" evidence="3">
    <location>
        <begin position="23"/>
        <end position="354"/>
    </location>
</feature>